<dbReference type="OrthoDB" id="3535759at2"/>
<name>A0A346XX07_9ACTN</name>
<dbReference type="Proteomes" id="UP000264006">
    <property type="component" value="Chromosome"/>
</dbReference>
<gene>
    <name evidence="2" type="ORF">DVS28_a2069</name>
</gene>
<reference evidence="2 3" key="1">
    <citation type="submission" date="2018-09" db="EMBL/GenBank/DDBJ databases">
        <title>Complete genome sequence of Euzebya sp. DY32-46 isolated from seawater of Pacific Ocean.</title>
        <authorList>
            <person name="Xu L."/>
            <person name="Wu Y.-H."/>
            <person name="Xu X.-W."/>
        </authorList>
    </citation>
    <scope>NUCLEOTIDE SEQUENCE [LARGE SCALE GENOMIC DNA]</scope>
    <source>
        <strain evidence="2 3">DY32-46</strain>
    </source>
</reference>
<dbReference type="KEGG" id="euz:DVS28_a2069"/>
<dbReference type="RefSeq" id="WP_114591360.1">
    <property type="nucleotide sequence ID" value="NZ_CP031165.1"/>
</dbReference>
<protein>
    <recommendedName>
        <fullName evidence="4">DUF4913 domain-containing protein</fullName>
    </recommendedName>
</protein>
<accession>A0A346XX07</accession>
<evidence type="ECO:0000313" key="2">
    <source>
        <dbReference type="EMBL" id="AXV06754.1"/>
    </source>
</evidence>
<proteinExistence type="predicted"/>
<dbReference type="EMBL" id="CP031165">
    <property type="protein sequence ID" value="AXV06754.1"/>
    <property type="molecule type" value="Genomic_DNA"/>
</dbReference>
<evidence type="ECO:0000313" key="3">
    <source>
        <dbReference type="Proteomes" id="UP000264006"/>
    </source>
</evidence>
<evidence type="ECO:0008006" key="4">
    <source>
        <dbReference type="Google" id="ProtNLM"/>
    </source>
</evidence>
<feature type="compositionally biased region" description="Pro residues" evidence="1">
    <location>
        <begin position="133"/>
        <end position="142"/>
    </location>
</feature>
<evidence type="ECO:0000256" key="1">
    <source>
        <dbReference type="SAM" id="MobiDB-lite"/>
    </source>
</evidence>
<organism evidence="2 3">
    <name type="scientific">Euzebya pacifica</name>
    <dbReference type="NCBI Taxonomy" id="1608957"/>
    <lineage>
        <taxon>Bacteria</taxon>
        <taxon>Bacillati</taxon>
        <taxon>Actinomycetota</taxon>
        <taxon>Nitriliruptoria</taxon>
        <taxon>Euzebyales</taxon>
    </lineage>
</organism>
<feature type="region of interest" description="Disordered" evidence="1">
    <location>
        <begin position="118"/>
        <end position="152"/>
    </location>
</feature>
<sequence>MPAENDIDDLDAFADLWDDDEQQVRPVNWDALDADELHDAWMQLDRWVTWLRSTYGLPATVVPPLWHRHPELQWELSALHIHWQSAYDPGGHGSAPHGWHRDLVDAIARLRDWTAASGSRLDRDRPTRQTPWPGEPPPPVRPDLPIHDRAADFADHLAAQVNARRALSDTAFATDTQELS</sequence>
<dbReference type="AlphaFoldDB" id="A0A346XX07"/>
<keyword evidence="3" id="KW-1185">Reference proteome</keyword>